<organism evidence="1 2">
    <name type="scientific">Roseomonas gilardii</name>
    <dbReference type="NCBI Taxonomy" id="257708"/>
    <lineage>
        <taxon>Bacteria</taxon>
        <taxon>Pseudomonadati</taxon>
        <taxon>Pseudomonadota</taxon>
        <taxon>Alphaproteobacteria</taxon>
        <taxon>Acetobacterales</taxon>
        <taxon>Roseomonadaceae</taxon>
        <taxon>Roseomonas</taxon>
    </lineage>
</organism>
<evidence type="ECO:0000313" key="1">
    <source>
        <dbReference type="EMBL" id="MDT8333918.1"/>
    </source>
</evidence>
<keyword evidence="2" id="KW-1185">Reference proteome</keyword>
<comment type="caution">
    <text evidence="1">The sequence shown here is derived from an EMBL/GenBank/DDBJ whole genome shotgun (WGS) entry which is preliminary data.</text>
</comment>
<sequence length="216" mass="24123">MEAYAIGSIALGRLSNIELDPDAVIQPWLDKSPQIAKLQVVANHDTLKAITAMQDSFTLAFLSLMAERFPLSIKLSQVSVLNRRIRKSAEAVDHFQGLARVELIAANPDQKKLTTIQHIVQFENEQMIRWTREIEEITQELTVQRIKFAMACADKAAEIRLTGASALGLVRKELGFDGDEFMLREMSSESSAAIRGKLEDLFERLQMPPGIIDVAS</sequence>
<name>A0ABU3MNI5_9PROT</name>
<evidence type="ECO:0000313" key="2">
    <source>
        <dbReference type="Proteomes" id="UP001258945"/>
    </source>
</evidence>
<dbReference type="EMBL" id="JAVVDO010000088">
    <property type="protein sequence ID" value="MDT8333918.1"/>
    <property type="molecule type" value="Genomic_DNA"/>
</dbReference>
<dbReference type="Proteomes" id="UP001258945">
    <property type="component" value="Unassembled WGS sequence"/>
</dbReference>
<gene>
    <name evidence="1" type="ORF">RQ831_22955</name>
</gene>
<dbReference type="RefSeq" id="WP_314285648.1">
    <property type="nucleotide sequence ID" value="NZ_JAVVDO010000088.1"/>
</dbReference>
<accession>A0ABU3MNI5</accession>
<protein>
    <submittedName>
        <fullName evidence="1">Uncharacterized protein</fullName>
    </submittedName>
</protein>
<proteinExistence type="predicted"/>
<reference evidence="1 2" key="1">
    <citation type="journal article" date="2019" name="Microb. Pathog.">
        <title>Comparison of VITEK 2, MALDI-TOF MS, 16S rRNA gene sequencing, and whole-genome sequencing for identification of Roseomonas mucosa.</title>
        <authorList>
            <person name="Rudolph W.W."/>
            <person name="Gunzer F."/>
            <person name="Trauth M."/>
            <person name="Bunk B."/>
            <person name="Bigge R."/>
            <person name="Schrottner P."/>
        </authorList>
    </citation>
    <scope>NUCLEOTIDE SEQUENCE [LARGE SCALE GENOMIC DNA]</scope>
    <source>
        <strain evidence="1 2">DSM 103800</strain>
    </source>
</reference>